<evidence type="ECO:0000313" key="2">
    <source>
        <dbReference type="EMBL" id="KAK2554868.1"/>
    </source>
</evidence>
<dbReference type="EMBL" id="JARQWQ010000066">
    <property type="protein sequence ID" value="KAK2554868.1"/>
    <property type="molecule type" value="Genomic_DNA"/>
</dbReference>
<name>A0AAD9UYQ6_ACRCE</name>
<proteinExistence type="predicted"/>
<dbReference type="AlphaFoldDB" id="A0AAD9UYQ6"/>
<evidence type="ECO:0000256" key="1">
    <source>
        <dbReference type="SAM" id="MobiDB-lite"/>
    </source>
</evidence>
<protein>
    <submittedName>
        <fullName evidence="2">Uncharacterized protein</fullName>
    </submittedName>
</protein>
<dbReference type="Proteomes" id="UP001249851">
    <property type="component" value="Unassembled WGS sequence"/>
</dbReference>
<feature type="region of interest" description="Disordered" evidence="1">
    <location>
        <begin position="1"/>
        <end position="24"/>
    </location>
</feature>
<comment type="caution">
    <text evidence="2">The sequence shown here is derived from an EMBL/GenBank/DDBJ whole genome shotgun (WGS) entry which is preliminary data.</text>
</comment>
<reference evidence="2" key="1">
    <citation type="journal article" date="2023" name="G3 (Bethesda)">
        <title>Whole genome assembly and annotation of the endangered Caribbean coral Acropora cervicornis.</title>
        <authorList>
            <person name="Selwyn J.D."/>
            <person name="Vollmer S.V."/>
        </authorList>
    </citation>
    <scope>NUCLEOTIDE SEQUENCE</scope>
    <source>
        <strain evidence="2">K2</strain>
    </source>
</reference>
<feature type="compositionally biased region" description="Polar residues" evidence="1">
    <location>
        <begin position="1"/>
        <end position="23"/>
    </location>
</feature>
<sequence>MSPFAQSTHSLPGDSSSIMSVVNTDDGHIGDESFYFQTVAGDEEVTDRWINSKRRQSITKETSHSLLTDIEEGHTEVDSYFRKTAASIVKQVTERVLSSHEVFLKAGVQCPFLPSVNVEYPVLKAPG</sequence>
<keyword evidence="3" id="KW-1185">Reference proteome</keyword>
<reference evidence="2" key="2">
    <citation type="journal article" date="2023" name="Science">
        <title>Genomic signatures of disease resistance in endangered staghorn corals.</title>
        <authorList>
            <person name="Vollmer S.V."/>
            <person name="Selwyn J.D."/>
            <person name="Despard B.A."/>
            <person name="Roesel C.L."/>
        </authorList>
    </citation>
    <scope>NUCLEOTIDE SEQUENCE</scope>
    <source>
        <strain evidence="2">K2</strain>
    </source>
</reference>
<accession>A0AAD9UYQ6</accession>
<gene>
    <name evidence="2" type="ORF">P5673_023519</name>
</gene>
<organism evidence="2 3">
    <name type="scientific">Acropora cervicornis</name>
    <name type="common">Staghorn coral</name>
    <dbReference type="NCBI Taxonomy" id="6130"/>
    <lineage>
        <taxon>Eukaryota</taxon>
        <taxon>Metazoa</taxon>
        <taxon>Cnidaria</taxon>
        <taxon>Anthozoa</taxon>
        <taxon>Hexacorallia</taxon>
        <taxon>Scleractinia</taxon>
        <taxon>Astrocoeniina</taxon>
        <taxon>Acroporidae</taxon>
        <taxon>Acropora</taxon>
    </lineage>
</organism>
<evidence type="ECO:0000313" key="3">
    <source>
        <dbReference type="Proteomes" id="UP001249851"/>
    </source>
</evidence>